<comment type="caution">
    <text evidence="3">The sequence shown here is derived from an EMBL/GenBank/DDBJ whole genome shotgun (WGS) entry which is preliminary data.</text>
</comment>
<dbReference type="Gene3D" id="3.40.1190.20">
    <property type="match status" value="1"/>
</dbReference>
<dbReference type="Pfam" id="PF00294">
    <property type="entry name" value="PfkB"/>
    <property type="match status" value="1"/>
</dbReference>
<keyword evidence="2 3" id="KW-0418">Kinase</keyword>
<accession>A0A2V4AJS4</accession>
<protein>
    <submittedName>
        <fullName evidence="3">Ribokinase</fullName>
    </submittedName>
</protein>
<dbReference type="EMBL" id="MASW01000007">
    <property type="protein sequence ID" value="PXY19426.1"/>
    <property type="molecule type" value="Genomic_DNA"/>
</dbReference>
<dbReference type="RefSeq" id="WP_112285357.1">
    <property type="nucleotide sequence ID" value="NZ_MASW01000007.1"/>
</dbReference>
<reference evidence="3 4" key="1">
    <citation type="submission" date="2016-07" db="EMBL/GenBank/DDBJ databases">
        <title>Draft genome sequence of Prauserella muralis DSM 45305, isolated from a mould-covered wall in an indoor environment.</title>
        <authorList>
            <person name="Ruckert C."/>
            <person name="Albersmeier A."/>
            <person name="Jiang C.-L."/>
            <person name="Jiang Y."/>
            <person name="Kalinowski J."/>
            <person name="Schneider O."/>
            <person name="Winkler A."/>
            <person name="Zotchev S.B."/>
        </authorList>
    </citation>
    <scope>NUCLEOTIDE SEQUENCE [LARGE SCALE GENOMIC DNA]</scope>
    <source>
        <strain evidence="3 4">DSM 45305</strain>
    </source>
</reference>
<dbReference type="PANTHER" id="PTHR10584:SF166">
    <property type="entry name" value="RIBOKINASE"/>
    <property type="match status" value="1"/>
</dbReference>
<dbReference type="SUPFAM" id="SSF53613">
    <property type="entry name" value="Ribokinase-like"/>
    <property type="match status" value="1"/>
</dbReference>
<sequence length="325" mass="35523">MRIAVTGSIATDHLMVFPGKFSDQFVADQLEKVSLSFLVDQLDIRRGGVAANISFGLGCLGMNPVLVGAVGTDFDDYRSWLERHGVDTKSVHVSQTRHTSRFLCTTDETQAQIASFYAGAMEEARNIELQAVADRLGGLDLVVVAPNDPVAMVRHTEECRERGIPFAADPSQQLARMEGPEIRKLVDGAAYLFTNEYETSLLLKATGWTADEVRQRVGRWVMTHGSEGVRIEGDGFEPVFVPAHDVSEEVDPTGVGDAFRAGFLWGLHAKLSLERSAQVGCTLAAIVLETVGTQEYTLDRADFSKRIAKTYGNDAAAEIESKLRV</sequence>
<dbReference type="Proteomes" id="UP000249915">
    <property type="component" value="Unassembled WGS sequence"/>
</dbReference>
<keyword evidence="4" id="KW-1185">Reference proteome</keyword>
<gene>
    <name evidence="3" type="ORF">BAY60_32300</name>
</gene>
<dbReference type="CDD" id="cd01942">
    <property type="entry name" value="ribokinase_group_A"/>
    <property type="match status" value="1"/>
</dbReference>
<dbReference type="AlphaFoldDB" id="A0A2V4AJS4"/>
<name>A0A2V4AJS4_9PSEU</name>
<dbReference type="InterPro" id="IPR011611">
    <property type="entry name" value="PfkB_dom"/>
</dbReference>
<proteinExistence type="predicted"/>
<dbReference type="PROSITE" id="PS00583">
    <property type="entry name" value="PFKB_KINASES_1"/>
    <property type="match status" value="1"/>
</dbReference>
<organism evidence="3 4">
    <name type="scientific">Prauserella muralis</name>
    <dbReference type="NCBI Taxonomy" id="588067"/>
    <lineage>
        <taxon>Bacteria</taxon>
        <taxon>Bacillati</taxon>
        <taxon>Actinomycetota</taxon>
        <taxon>Actinomycetes</taxon>
        <taxon>Pseudonocardiales</taxon>
        <taxon>Pseudonocardiaceae</taxon>
        <taxon>Prauserella</taxon>
    </lineage>
</organism>
<dbReference type="InterPro" id="IPR002173">
    <property type="entry name" value="Carboh/pur_kinase_PfkB_CS"/>
</dbReference>
<dbReference type="OrthoDB" id="9779730at2"/>
<evidence type="ECO:0000256" key="1">
    <source>
        <dbReference type="ARBA" id="ARBA00022679"/>
    </source>
</evidence>
<keyword evidence="1" id="KW-0808">Transferase</keyword>
<evidence type="ECO:0000313" key="4">
    <source>
        <dbReference type="Proteomes" id="UP000249915"/>
    </source>
</evidence>
<evidence type="ECO:0000256" key="2">
    <source>
        <dbReference type="ARBA" id="ARBA00022777"/>
    </source>
</evidence>
<dbReference type="InterPro" id="IPR029056">
    <property type="entry name" value="Ribokinase-like"/>
</dbReference>
<dbReference type="GO" id="GO:0016301">
    <property type="term" value="F:kinase activity"/>
    <property type="evidence" value="ECO:0007669"/>
    <property type="project" value="UniProtKB-KW"/>
</dbReference>
<dbReference type="PANTHER" id="PTHR10584">
    <property type="entry name" value="SUGAR KINASE"/>
    <property type="match status" value="1"/>
</dbReference>
<evidence type="ECO:0000313" key="3">
    <source>
        <dbReference type="EMBL" id="PXY19426.1"/>
    </source>
</evidence>